<dbReference type="PANTHER" id="PTHR42804">
    <property type="entry name" value="ALDEHYDE DEHYDROGENASE"/>
    <property type="match status" value="1"/>
</dbReference>
<keyword evidence="1" id="KW-0732">Signal</keyword>
<keyword evidence="4" id="KW-1185">Reference proteome</keyword>
<dbReference type="AlphaFoldDB" id="A0AA36IYD5"/>
<evidence type="ECO:0000313" key="4">
    <source>
        <dbReference type="Proteomes" id="UP001178507"/>
    </source>
</evidence>
<dbReference type="Gene3D" id="3.40.605.10">
    <property type="entry name" value="Aldehyde Dehydrogenase, Chain A, domain 1"/>
    <property type="match status" value="1"/>
</dbReference>
<feature type="chain" id="PRO_5041364542" description="Aldehyde dehydrogenase domain-containing protein" evidence="1">
    <location>
        <begin position="22"/>
        <end position="134"/>
    </location>
</feature>
<protein>
    <recommendedName>
        <fullName evidence="2">Aldehyde dehydrogenase domain-containing protein</fullName>
    </recommendedName>
</protein>
<evidence type="ECO:0000256" key="1">
    <source>
        <dbReference type="SAM" id="SignalP"/>
    </source>
</evidence>
<dbReference type="InterPro" id="IPR016161">
    <property type="entry name" value="Ald_DH/histidinol_DH"/>
</dbReference>
<evidence type="ECO:0000259" key="2">
    <source>
        <dbReference type="Pfam" id="PF00171"/>
    </source>
</evidence>
<dbReference type="InterPro" id="IPR016163">
    <property type="entry name" value="Ald_DH_C"/>
</dbReference>
<comment type="caution">
    <text evidence="3">The sequence shown here is derived from an EMBL/GenBank/DDBJ whole genome shotgun (WGS) entry which is preliminary data.</text>
</comment>
<proteinExistence type="predicted"/>
<reference evidence="3" key="1">
    <citation type="submission" date="2023-08" db="EMBL/GenBank/DDBJ databases">
        <authorList>
            <person name="Chen Y."/>
            <person name="Shah S."/>
            <person name="Dougan E. K."/>
            <person name="Thang M."/>
            <person name="Chan C."/>
        </authorList>
    </citation>
    <scope>NUCLEOTIDE SEQUENCE</scope>
</reference>
<dbReference type="GO" id="GO:0016620">
    <property type="term" value="F:oxidoreductase activity, acting on the aldehyde or oxo group of donors, NAD or NADP as acceptor"/>
    <property type="evidence" value="ECO:0007669"/>
    <property type="project" value="InterPro"/>
</dbReference>
<feature type="signal peptide" evidence="1">
    <location>
        <begin position="1"/>
        <end position="21"/>
    </location>
</feature>
<gene>
    <name evidence="3" type="ORF">EVOR1521_LOCUS20194</name>
</gene>
<organism evidence="3 4">
    <name type="scientific">Effrenium voratum</name>
    <dbReference type="NCBI Taxonomy" id="2562239"/>
    <lineage>
        <taxon>Eukaryota</taxon>
        <taxon>Sar</taxon>
        <taxon>Alveolata</taxon>
        <taxon>Dinophyceae</taxon>
        <taxon>Suessiales</taxon>
        <taxon>Symbiodiniaceae</taxon>
        <taxon>Effrenium</taxon>
    </lineage>
</organism>
<feature type="domain" description="Aldehyde dehydrogenase" evidence="2">
    <location>
        <begin position="24"/>
        <end position="126"/>
    </location>
</feature>
<dbReference type="InterPro" id="IPR015590">
    <property type="entry name" value="Aldehyde_DH_dom"/>
</dbReference>
<name>A0AA36IYD5_9DINO</name>
<dbReference type="EMBL" id="CAUJNA010003212">
    <property type="protein sequence ID" value="CAJ1395861.1"/>
    <property type="molecule type" value="Genomic_DNA"/>
</dbReference>
<dbReference type="Proteomes" id="UP001178507">
    <property type="component" value="Unassembled WGS sequence"/>
</dbReference>
<dbReference type="SUPFAM" id="SSF53720">
    <property type="entry name" value="ALDH-like"/>
    <property type="match status" value="1"/>
</dbReference>
<accession>A0AA36IYD5</accession>
<sequence>MGGRPVHSFFALRSLTVVFFPCFEVNNKMTIAQEEIFGPVLSIIPYSSEEEAIRIVNDTVYGLNNAVGSASPERAAQVARKLRSGMVMINDTGFLPDAPFGGYKQSGNAREWGTMGLEEYLVTKTIAGKPPSKL</sequence>
<dbReference type="Pfam" id="PF00171">
    <property type="entry name" value="Aldedh"/>
    <property type="match status" value="1"/>
</dbReference>
<dbReference type="InterPro" id="IPR016162">
    <property type="entry name" value="Ald_DH_N"/>
</dbReference>
<evidence type="ECO:0000313" key="3">
    <source>
        <dbReference type="EMBL" id="CAJ1395861.1"/>
    </source>
</evidence>
<dbReference type="Gene3D" id="3.40.309.10">
    <property type="entry name" value="Aldehyde Dehydrogenase, Chain A, domain 2"/>
    <property type="match status" value="1"/>
</dbReference>
<dbReference type="PANTHER" id="PTHR42804:SF1">
    <property type="entry name" value="ALDEHYDE DEHYDROGENASE-RELATED"/>
    <property type="match status" value="1"/>
</dbReference>